<evidence type="ECO:0000256" key="3">
    <source>
        <dbReference type="ARBA" id="ARBA00004496"/>
    </source>
</evidence>
<dbReference type="GO" id="GO:0016787">
    <property type="term" value="F:hydrolase activity"/>
    <property type="evidence" value="ECO:0007669"/>
    <property type="project" value="UniProtKB-KW"/>
</dbReference>
<evidence type="ECO:0000256" key="7">
    <source>
        <dbReference type="ARBA" id="ARBA00022722"/>
    </source>
</evidence>
<dbReference type="InterPro" id="IPR027806">
    <property type="entry name" value="HARBI1_dom"/>
</dbReference>
<keyword evidence="9" id="KW-0378">Hydrolase</keyword>
<evidence type="ECO:0000259" key="13">
    <source>
        <dbReference type="Pfam" id="PF13359"/>
    </source>
</evidence>
<evidence type="ECO:0000256" key="8">
    <source>
        <dbReference type="ARBA" id="ARBA00022723"/>
    </source>
</evidence>
<comment type="similarity">
    <text evidence="4">Belongs to the HARBI1 family.</text>
</comment>
<dbReference type="InterPro" id="IPR026103">
    <property type="entry name" value="HARBI1_animal"/>
</dbReference>
<dbReference type="GO" id="GO:0004518">
    <property type="term" value="F:nuclease activity"/>
    <property type="evidence" value="ECO:0007669"/>
    <property type="project" value="UniProtKB-KW"/>
</dbReference>
<evidence type="ECO:0000256" key="11">
    <source>
        <dbReference type="ARBA" id="ARBA00030126"/>
    </source>
</evidence>
<evidence type="ECO:0000256" key="9">
    <source>
        <dbReference type="ARBA" id="ARBA00022801"/>
    </source>
</evidence>
<comment type="function">
    <text evidence="12">Transposase-derived protein that may have nuclease activity. Does not have transposase activity.</text>
</comment>
<evidence type="ECO:0000256" key="1">
    <source>
        <dbReference type="ARBA" id="ARBA00001968"/>
    </source>
</evidence>
<gene>
    <name evidence="14" type="ORF">DPMN_077790</name>
</gene>
<evidence type="ECO:0000313" key="14">
    <source>
        <dbReference type="EMBL" id="KAH3702764.1"/>
    </source>
</evidence>
<reference evidence="14" key="2">
    <citation type="submission" date="2020-11" db="EMBL/GenBank/DDBJ databases">
        <authorList>
            <person name="McCartney M.A."/>
            <person name="Auch B."/>
            <person name="Kono T."/>
            <person name="Mallez S."/>
            <person name="Becker A."/>
            <person name="Gohl D.M."/>
            <person name="Silverstein K.A.T."/>
            <person name="Koren S."/>
            <person name="Bechman K.B."/>
            <person name="Herman A."/>
            <person name="Abrahante J.E."/>
            <person name="Garbe J."/>
        </authorList>
    </citation>
    <scope>NUCLEOTIDE SEQUENCE</scope>
    <source>
        <strain evidence="14">Duluth1</strain>
        <tissue evidence="14">Whole animal</tissue>
    </source>
</reference>
<organism evidence="14 15">
    <name type="scientific">Dreissena polymorpha</name>
    <name type="common">Zebra mussel</name>
    <name type="synonym">Mytilus polymorpha</name>
    <dbReference type="NCBI Taxonomy" id="45954"/>
    <lineage>
        <taxon>Eukaryota</taxon>
        <taxon>Metazoa</taxon>
        <taxon>Spiralia</taxon>
        <taxon>Lophotrochozoa</taxon>
        <taxon>Mollusca</taxon>
        <taxon>Bivalvia</taxon>
        <taxon>Autobranchia</taxon>
        <taxon>Heteroconchia</taxon>
        <taxon>Euheterodonta</taxon>
        <taxon>Imparidentia</taxon>
        <taxon>Neoheterodontei</taxon>
        <taxon>Myida</taxon>
        <taxon>Dreissenoidea</taxon>
        <taxon>Dreissenidae</taxon>
        <taxon>Dreissena</taxon>
    </lineage>
</organism>
<dbReference type="PRINTS" id="PR02086">
    <property type="entry name" value="PUTNUCHARBI1"/>
</dbReference>
<dbReference type="GO" id="GO:0005737">
    <property type="term" value="C:cytoplasm"/>
    <property type="evidence" value="ECO:0007669"/>
    <property type="project" value="UniProtKB-SubCell"/>
</dbReference>
<evidence type="ECO:0000256" key="6">
    <source>
        <dbReference type="ARBA" id="ARBA00022490"/>
    </source>
</evidence>
<feature type="domain" description="DDE Tnp4" evidence="13">
    <location>
        <begin position="78"/>
        <end position="229"/>
    </location>
</feature>
<dbReference type="EMBL" id="JAIWYP010000015">
    <property type="protein sequence ID" value="KAH3702764.1"/>
    <property type="molecule type" value="Genomic_DNA"/>
</dbReference>
<protein>
    <recommendedName>
        <fullName evidence="5">Putative nuclease HARBI1</fullName>
    </recommendedName>
    <alternativeName>
        <fullName evidence="11">Harbinger transposase-derived nuclease</fullName>
    </alternativeName>
</protein>
<evidence type="ECO:0000256" key="12">
    <source>
        <dbReference type="ARBA" id="ARBA00045850"/>
    </source>
</evidence>
<dbReference type="Pfam" id="PF13359">
    <property type="entry name" value="DDE_Tnp_4"/>
    <property type="match status" value="1"/>
</dbReference>
<keyword evidence="6" id="KW-0963">Cytoplasm</keyword>
<sequence length="289" mass="32327">MHMMIALRFFATGSFQEVIADTFGVSKGTVCTVIHKVSQVLVASMEQYVKFDKQEQTEATKRKFFNMNPGFAGVIGCIDCTHVKIIAPSNFEGIYVNRKGFHSINVQLICDADMKILNVVASDPGSFHDAFILRQSAVFPAFEDPNGPPLTGHLLGDSGYMLRPWLLTPYINPRGRTQERFNFAHSSTRATIERCNGVLKRRWHCLHGELRYSPNKACKIIGACVVLHNICLRLPVPQNCCNVGCVHDDHNDSIPDRACQEEQPQPRRLIQEGNAAAARNTFADAYFGR</sequence>
<evidence type="ECO:0000256" key="4">
    <source>
        <dbReference type="ARBA" id="ARBA00006958"/>
    </source>
</evidence>
<keyword evidence="10" id="KW-0539">Nucleus</keyword>
<dbReference type="AlphaFoldDB" id="A0A9D3YL41"/>
<name>A0A9D3YL41_DREPO</name>
<keyword evidence="8" id="KW-0479">Metal-binding</keyword>
<dbReference type="GO" id="GO:0046872">
    <property type="term" value="F:metal ion binding"/>
    <property type="evidence" value="ECO:0007669"/>
    <property type="project" value="UniProtKB-KW"/>
</dbReference>
<dbReference type="PANTHER" id="PTHR22930">
    <property type="match status" value="1"/>
</dbReference>
<comment type="cofactor">
    <cofactor evidence="1">
        <name>a divalent metal cation</name>
        <dbReference type="ChEBI" id="CHEBI:60240"/>
    </cofactor>
</comment>
<dbReference type="GO" id="GO:0005634">
    <property type="term" value="C:nucleus"/>
    <property type="evidence" value="ECO:0007669"/>
    <property type="project" value="UniProtKB-SubCell"/>
</dbReference>
<evidence type="ECO:0000313" key="15">
    <source>
        <dbReference type="Proteomes" id="UP000828390"/>
    </source>
</evidence>
<dbReference type="PANTHER" id="PTHR22930:SF289">
    <property type="entry name" value="DDE TNP4 DOMAIN-CONTAINING PROTEIN-RELATED"/>
    <property type="match status" value="1"/>
</dbReference>
<dbReference type="Proteomes" id="UP000828390">
    <property type="component" value="Unassembled WGS sequence"/>
</dbReference>
<keyword evidence="7" id="KW-0540">Nuclease</keyword>
<evidence type="ECO:0000256" key="2">
    <source>
        <dbReference type="ARBA" id="ARBA00004123"/>
    </source>
</evidence>
<keyword evidence="15" id="KW-1185">Reference proteome</keyword>
<proteinExistence type="inferred from homology"/>
<comment type="subcellular location">
    <subcellularLocation>
        <location evidence="3">Cytoplasm</location>
    </subcellularLocation>
    <subcellularLocation>
        <location evidence="2">Nucleus</location>
    </subcellularLocation>
</comment>
<dbReference type="InterPro" id="IPR045249">
    <property type="entry name" value="HARBI1-like"/>
</dbReference>
<accession>A0A9D3YL41</accession>
<comment type="caution">
    <text evidence="14">The sequence shown here is derived from an EMBL/GenBank/DDBJ whole genome shotgun (WGS) entry which is preliminary data.</text>
</comment>
<evidence type="ECO:0000256" key="5">
    <source>
        <dbReference type="ARBA" id="ARBA00015519"/>
    </source>
</evidence>
<evidence type="ECO:0000256" key="10">
    <source>
        <dbReference type="ARBA" id="ARBA00023242"/>
    </source>
</evidence>
<reference evidence="14" key="1">
    <citation type="journal article" date="2019" name="bioRxiv">
        <title>The Genome of the Zebra Mussel, Dreissena polymorpha: A Resource for Invasive Species Research.</title>
        <authorList>
            <person name="McCartney M.A."/>
            <person name="Auch B."/>
            <person name="Kono T."/>
            <person name="Mallez S."/>
            <person name="Zhang Y."/>
            <person name="Obille A."/>
            <person name="Becker A."/>
            <person name="Abrahante J.E."/>
            <person name="Garbe J."/>
            <person name="Badalamenti J.P."/>
            <person name="Herman A."/>
            <person name="Mangelson H."/>
            <person name="Liachko I."/>
            <person name="Sullivan S."/>
            <person name="Sone E.D."/>
            <person name="Koren S."/>
            <person name="Silverstein K.A.T."/>
            <person name="Beckman K.B."/>
            <person name="Gohl D.M."/>
        </authorList>
    </citation>
    <scope>NUCLEOTIDE SEQUENCE</scope>
    <source>
        <strain evidence="14">Duluth1</strain>
        <tissue evidence="14">Whole animal</tissue>
    </source>
</reference>